<gene>
    <name evidence="2" type="ORF">CDN99_19540</name>
</gene>
<reference evidence="2 3" key="1">
    <citation type="journal article" date="2008" name="Int. J. Syst. Evol. Microbiol.">
        <title>Description of Roseateles aquatilis sp. nov. and Roseateles terrae sp. nov., in the class Betaproteobacteria, and emended description of the genus Roseateles.</title>
        <authorList>
            <person name="Gomila M."/>
            <person name="Bowien B."/>
            <person name="Falsen E."/>
            <person name="Moore E.R."/>
            <person name="Lalucat J."/>
        </authorList>
    </citation>
    <scope>NUCLEOTIDE SEQUENCE [LARGE SCALE GENOMIC DNA]</scope>
    <source>
        <strain evidence="2 3">CCUG 48205</strain>
    </source>
</reference>
<dbReference type="Proteomes" id="UP000197468">
    <property type="component" value="Unassembled WGS sequence"/>
</dbReference>
<dbReference type="EMBL" id="NIOF01000010">
    <property type="protein sequence ID" value="OWQ86903.1"/>
    <property type="molecule type" value="Genomic_DNA"/>
</dbReference>
<protein>
    <submittedName>
        <fullName evidence="2">Uncharacterized protein</fullName>
    </submittedName>
</protein>
<dbReference type="OrthoDB" id="8906900at2"/>
<evidence type="ECO:0000256" key="1">
    <source>
        <dbReference type="SAM" id="MobiDB-lite"/>
    </source>
</evidence>
<sequence length="142" mass="15618">MSSDLPRLARALEYLDMASALYLAGGADHSAQLLAAAGERLLGDLARLIQSPEHGHEVQQLLARLAQHHVNQPVPEVSGHNQSRQLQAMLSRQETPESTELRQATSALLRAAWYLLETMGLEPLAPPRLHQAIEKSTIYAEL</sequence>
<keyword evidence="3" id="KW-1185">Reference proteome</keyword>
<organism evidence="2 3">
    <name type="scientific">Roseateles aquatilis</name>
    <dbReference type="NCBI Taxonomy" id="431061"/>
    <lineage>
        <taxon>Bacteria</taxon>
        <taxon>Pseudomonadati</taxon>
        <taxon>Pseudomonadota</taxon>
        <taxon>Betaproteobacteria</taxon>
        <taxon>Burkholderiales</taxon>
        <taxon>Sphaerotilaceae</taxon>
        <taxon>Roseateles</taxon>
    </lineage>
</organism>
<comment type="caution">
    <text evidence="2">The sequence shown here is derived from an EMBL/GenBank/DDBJ whole genome shotgun (WGS) entry which is preliminary data.</text>
</comment>
<name>A0A246J2W2_9BURK</name>
<accession>A0A246J2W2</accession>
<evidence type="ECO:0000313" key="3">
    <source>
        <dbReference type="Proteomes" id="UP000197468"/>
    </source>
</evidence>
<feature type="compositionally biased region" description="Polar residues" evidence="1">
    <location>
        <begin position="79"/>
        <end position="98"/>
    </location>
</feature>
<dbReference type="AlphaFoldDB" id="A0A246J2W2"/>
<evidence type="ECO:0000313" key="2">
    <source>
        <dbReference type="EMBL" id="OWQ86903.1"/>
    </source>
</evidence>
<dbReference type="PROSITE" id="PS00626">
    <property type="entry name" value="RCC1_2"/>
    <property type="match status" value="1"/>
</dbReference>
<proteinExistence type="predicted"/>
<feature type="region of interest" description="Disordered" evidence="1">
    <location>
        <begin position="75"/>
        <end position="98"/>
    </location>
</feature>
<dbReference type="RefSeq" id="WP_088386571.1">
    <property type="nucleotide sequence ID" value="NZ_NIOF01000010.1"/>
</dbReference>
<dbReference type="InterPro" id="IPR000408">
    <property type="entry name" value="Reg_chr_condens"/>
</dbReference>